<sequence length="156" mass="17747">MVRSRFETLLTCLHFVDNDNADKANRLYKIQPVLDLLNGSFQKMYKPPRELCIDESMVPFRGRVVFKQFNKSKRYKYGIKLFKLCSKGGYTRKVKVYAGKDVTRVGGVPDSVVLNLMEATWIKDGIPAQTAGIQACLWRIPCYSEGPTSLEQSGRT</sequence>
<accession>A0AAN8FZU5</accession>
<name>A0AAN8FZU5_TRICO</name>
<keyword evidence="3" id="KW-1185">Reference proteome</keyword>
<evidence type="ECO:0000313" key="3">
    <source>
        <dbReference type="Proteomes" id="UP001331761"/>
    </source>
</evidence>
<dbReference type="PANTHER" id="PTHR46599">
    <property type="entry name" value="PIGGYBAC TRANSPOSABLE ELEMENT-DERIVED PROTEIN 4"/>
    <property type="match status" value="1"/>
</dbReference>
<dbReference type="InterPro" id="IPR029526">
    <property type="entry name" value="PGBD"/>
</dbReference>
<reference evidence="2 3" key="1">
    <citation type="submission" date="2019-10" db="EMBL/GenBank/DDBJ databases">
        <title>Assembly and Annotation for the nematode Trichostrongylus colubriformis.</title>
        <authorList>
            <person name="Martin J."/>
        </authorList>
    </citation>
    <scope>NUCLEOTIDE SEQUENCE [LARGE SCALE GENOMIC DNA]</scope>
    <source>
        <strain evidence="2">G859</strain>
        <tissue evidence="2">Whole worm</tissue>
    </source>
</reference>
<evidence type="ECO:0000259" key="1">
    <source>
        <dbReference type="Pfam" id="PF13843"/>
    </source>
</evidence>
<organism evidence="2 3">
    <name type="scientific">Trichostrongylus colubriformis</name>
    <name type="common">Black scour worm</name>
    <dbReference type="NCBI Taxonomy" id="6319"/>
    <lineage>
        <taxon>Eukaryota</taxon>
        <taxon>Metazoa</taxon>
        <taxon>Ecdysozoa</taxon>
        <taxon>Nematoda</taxon>
        <taxon>Chromadorea</taxon>
        <taxon>Rhabditida</taxon>
        <taxon>Rhabditina</taxon>
        <taxon>Rhabditomorpha</taxon>
        <taxon>Strongyloidea</taxon>
        <taxon>Trichostrongylidae</taxon>
        <taxon>Trichostrongylus</taxon>
    </lineage>
</organism>
<proteinExistence type="predicted"/>
<gene>
    <name evidence="2" type="ORF">GCK32_010461</name>
</gene>
<dbReference type="EMBL" id="WIXE01015099">
    <property type="protein sequence ID" value="KAK5973733.1"/>
    <property type="molecule type" value="Genomic_DNA"/>
</dbReference>
<dbReference type="AlphaFoldDB" id="A0AAN8FZU5"/>
<dbReference type="Proteomes" id="UP001331761">
    <property type="component" value="Unassembled WGS sequence"/>
</dbReference>
<dbReference type="PANTHER" id="PTHR46599:SF3">
    <property type="entry name" value="PIGGYBAC TRANSPOSABLE ELEMENT-DERIVED PROTEIN 4"/>
    <property type="match status" value="1"/>
</dbReference>
<feature type="domain" description="PiggyBac transposable element-derived protein" evidence="1">
    <location>
        <begin position="1"/>
        <end position="120"/>
    </location>
</feature>
<comment type="caution">
    <text evidence="2">The sequence shown here is derived from an EMBL/GenBank/DDBJ whole genome shotgun (WGS) entry which is preliminary data.</text>
</comment>
<protein>
    <submittedName>
        <fullName evidence="2">PiggyBac transposable element-derived protein 4</fullName>
    </submittedName>
</protein>
<dbReference type="Pfam" id="PF13843">
    <property type="entry name" value="DDE_Tnp_1_7"/>
    <property type="match status" value="1"/>
</dbReference>
<evidence type="ECO:0000313" key="2">
    <source>
        <dbReference type="EMBL" id="KAK5973733.1"/>
    </source>
</evidence>